<proteinExistence type="predicted"/>
<accession>A0A1I4AV81</accession>
<reference evidence="1 2" key="1">
    <citation type="submission" date="2016-10" db="EMBL/GenBank/DDBJ databases">
        <authorList>
            <person name="de Groot N.N."/>
        </authorList>
    </citation>
    <scope>NUCLEOTIDE SEQUENCE [LARGE SCALE GENOMIC DNA]</scope>
    <source>
        <strain evidence="1 2">DSM 19981</strain>
    </source>
</reference>
<sequence length="266" mass="29499">MPTLPINEAALREAMRDRRYWQPGHPERERYGAWVTEGWQALVAAPDQGADTVVHVRAYERRGPDGDVIQVQAHTRGAPPRPWENQPNPEWRAQIAREESDRDGGDHGYGLRGRTNLDALGRYQMTPVALRAARWRDSQNRWSARARAAGVASDADFLANPSAQEAALNDYLRDNESQMRALGVWSRIGGSVEGMRDGPVPITASGLAAAAHREGPETVRRYLAHRDQRLPIPPSVTGRGDLSKFNQVEARLRNFAATPFGGGLSR</sequence>
<name>A0A1I4AV81_9PROT</name>
<dbReference type="OrthoDB" id="7258228at2"/>
<keyword evidence="2" id="KW-1185">Reference proteome</keyword>
<gene>
    <name evidence="1" type="ORF">SAMN02745775_104187</name>
</gene>
<evidence type="ECO:0000313" key="1">
    <source>
        <dbReference type="EMBL" id="SFK60110.1"/>
    </source>
</evidence>
<dbReference type="EMBL" id="FOSQ01000004">
    <property type="protein sequence ID" value="SFK60110.1"/>
    <property type="molecule type" value="Genomic_DNA"/>
</dbReference>
<dbReference type="Proteomes" id="UP000199473">
    <property type="component" value="Unassembled WGS sequence"/>
</dbReference>
<organism evidence="1 2">
    <name type="scientific">Falsiroseomonas stagni DSM 19981</name>
    <dbReference type="NCBI Taxonomy" id="1123062"/>
    <lineage>
        <taxon>Bacteria</taxon>
        <taxon>Pseudomonadati</taxon>
        <taxon>Pseudomonadota</taxon>
        <taxon>Alphaproteobacteria</taxon>
        <taxon>Acetobacterales</taxon>
        <taxon>Roseomonadaceae</taxon>
        <taxon>Falsiroseomonas</taxon>
    </lineage>
</organism>
<protein>
    <submittedName>
        <fullName evidence="1">Uncharacterized protein</fullName>
    </submittedName>
</protein>
<dbReference type="STRING" id="1123062.SAMN02745775_104187"/>
<dbReference type="AlphaFoldDB" id="A0A1I4AV81"/>
<dbReference type="RefSeq" id="WP_139226049.1">
    <property type="nucleotide sequence ID" value="NZ_FOSQ01000004.1"/>
</dbReference>
<evidence type="ECO:0000313" key="2">
    <source>
        <dbReference type="Proteomes" id="UP000199473"/>
    </source>
</evidence>